<dbReference type="SMART" id="SM00213">
    <property type="entry name" value="UBQ"/>
    <property type="match status" value="4"/>
</dbReference>
<dbReference type="InterPro" id="IPR019954">
    <property type="entry name" value="Ubiquitin_CS"/>
</dbReference>
<dbReference type="InterPro" id="IPR050158">
    <property type="entry name" value="Ubiquitin_ubiquitin-like"/>
</dbReference>
<evidence type="ECO:0000313" key="15">
    <source>
        <dbReference type="Proteomes" id="UP001303473"/>
    </source>
</evidence>
<comment type="subcellular location">
    <subcellularLocation>
        <location evidence="2">Cytoplasm</location>
    </subcellularLocation>
    <subcellularLocation>
        <location evidence="1">Nucleus</location>
    </subcellularLocation>
</comment>
<evidence type="ECO:0000256" key="1">
    <source>
        <dbReference type="ARBA" id="ARBA00004123"/>
    </source>
</evidence>
<feature type="domain" description="Ubiquitin-like" evidence="11">
    <location>
        <begin position="77"/>
        <end position="152"/>
    </location>
</feature>
<evidence type="ECO:0000256" key="2">
    <source>
        <dbReference type="ARBA" id="ARBA00004496"/>
    </source>
</evidence>
<reference evidence="15" key="1">
    <citation type="journal article" date="2023" name="Mol. Phylogenet. Evol.">
        <title>Genome-scale phylogeny and comparative genomics of the fungal order Sordariales.</title>
        <authorList>
            <person name="Hensen N."/>
            <person name="Bonometti L."/>
            <person name="Westerberg I."/>
            <person name="Brannstrom I.O."/>
            <person name="Guillou S."/>
            <person name="Cros-Aarteil S."/>
            <person name="Calhoun S."/>
            <person name="Haridas S."/>
            <person name="Kuo A."/>
            <person name="Mondo S."/>
            <person name="Pangilinan J."/>
            <person name="Riley R."/>
            <person name="LaButti K."/>
            <person name="Andreopoulos B."/>
            <person name="Lipzen A."/>
            <person name="Chen C."/>
            <person name="Yan M."/>
            <person name="Daum C."/>
            <person name="Ng V."/>
            <person name="Clum A."/>
            <person name="Steindorff A."/>
            <person name="Ohm R.A."/>
            <person name="Martin F."/>
            <person name="Silar P."/>
            <person name="Natvig D.O."/>
            <person name="Lalanne C."/>
            <person name="Gautier V."/>
            <person name="Ament-Velasquez S.L."/>
            <person name="Kruys A."/>
            <person name="Hutchinson M.I."/>
            <person name="Powell A.J."/>
            <person name="Barry K."/>
            <person name="Miller A.N."/>
            <person name="Grigoriev I.V."/>
            <person name="Debuchy R."/>
            <person name="Gladieux P."/>
            <person name="Hiltunen Thoren M."/>
            <person name="Johannesson H."/>
        </authorList>
    </citation>
    <scope>NUCLEOTIDE SEQUENCE [LARGE SCALE GENOMIC DNA]</scope>
    <source>
        <strain evidence="15">CBS 340.73</strain>
    </source>
</reference>
<evidence type="ECO:0000256" key="5">
    <source>
        <dbReference type="ARBA" id="ARBA00022499"/>
    </source>
</evidence>
<evidence type="ECO:0000313" key="14">
    <source>
        <dbReference type="EMBL" id="KAK3937849.1"/>
    </source>
</evidence>
<dbReference type="InterPro" id="IPR000626">
    <property type="entry name" value="Ubiquitin-like_dom"/>
</dbReference>
<feature type="coiled-coil region" evidence="9">
    <location>
        <begin position="984"/>
        <end position="1032"/>
    </location>
</feature>
<keyword evidence="5" id="KW-1017">Isopeptide bond</keyword>
<feature type="domain" description="Ubiquitin-like" evidence="11">
    <location>
        <begin position="153"/>
        <end position="228"/>
    </location>
</feature>
<comment type="similarity">
    <text evidence="3">Belongs to the ubiquitin family.</text>
</comment>
<sequence>MQIFVKTLTGKTITLEVESSDTIDNVKSKIQDKEGIPPDQQRLIFAGKQLEDGRTLSDYNIQKESTLHLVLRLRGGMQIFVKTLTGKTITLEVESSDTIDNVKSKIQDKEGIPPDQQRLIFAGKQLEDGRTLSDYNIQKESTLHLVLRLRGGMQIFVKTLTGKTITLEVESSDTIDNVKSKIQDKEGIPPDQQRLIFAGKQLEDGRTLSDYNIQKESTLHLVLRLRGGMQIFVKTLTGKTITLEVESSDTIDNVKSKIQDKEGIPPDQQRLIFAGKQLEDGRTLSDYNIQKESTLHLVLRLRGGFAMPSFHYHLKFEIYATPDPTSTTPTPGDNKAKGAGLEKNIWMPGTGTDSTSIFDDLPSHPRAHPFHPNSSKHSPSHQTNTHQLPVRQFQGYPEEAIYHNGQRPNKTSGGLIDCGASRANIPHHSDDGDDEQQQHQEDGNIEGLSERQWRARSKSFPPPGFSAGIGPRKAVKDWRFGRIRIESFDFNMAGQQHNENEQENGGNQATPAASLGPNLGGMGLATKAKYIPLETKNTEAGWGIVHLYREGSNTNTHGGTGGSGEKASSNVDGHDEGTILCIPAVPRYLSPSDFLNFVGEKWRGGVSHYRMIMTERLGRYMVLMKFRDNRRATEWRREFDGKAFDKIVTQESEICHVTFIKSITFETPNQTKSKGTENSTGVINSSKPFPPPTPDLTEMPTCTVCLERMDDTAGLMTILCQHVFHCTCLQTWKGSGCPVCRATNPKPDSDTYDPDNPYSQPFGSNISNICSVCNCTEDLWICLICGKVGCGRYKGGHAKDHWKETAHSFSLELETQYVWDYAGDMWVHRLIRDKGDGKIVELPSGTTTNTSSRRRRRRNGNTSTDQNGEDEDEDEEEEEDVVPRAKLDNIGLEYTHLMTSQLESQRIYFEEMVNKAADKAAKAAAAAESAGAQAQKALQELATLREDHRVLKGETVPQLERDLAREKSRVSKSTELARNLSKSLQEEKQLSKGLMERIEYLNKESEATKNKLVELQAENEELKETNRDLTMFISGQEKLKELGDEGKIDHDELVDGSVSVPEEKKKGKGKGKAKR</sequence>
<evidence type="ECO:0000259" key="11">
    <source>
        <dbReference type="PROSITE" id="PS50053"/>
    </source>
</evidence>
<dbReference type="InterPro" id="IPR013083">
    <property type="entry name" value="Znf_RING/FYVE/PHD"/>
</dbReference>
<keyword evidence="15" id="KW-1185">Reference proteome</keyword>
<feature type="coiled-coil region" evidence="9">
    <location>
        <begin position="927"/>
        <end position="954"/>
    </location>
</feature>
<keyword evidence="8" id="KW-0862">Zinc</keyword>
<evidence type="ECO:0000256" key="3">
    <source>
        <dbReference type="ARBA" id="ARBA00008430"/>
    </source>
</evidence>
<accession>A0AAN6S298</accession>
<feature type="compositionally biased region" description="Basic and acidic residues" evidence="10">
    <location>
        <begin position="1043"/>
        <end position="1053"/>
    </location>
</feature>
<dbReference type="Pfam" id="PF00240">
    <property type="entry name" value="ubiquitin"/>
    <property type="match status" value="4"/>
</dbReference>
<feature type="region of interest" description="Disordered" evidence="10">
    <location>
        <begin position="838"/>
        <end position="882"/>
    </location>
</feature>
<name>A0AAN6S298_9PEZI</name>
<evidence type="ECO:0000256" key="7">
    <source>
        <dbReference type="ARBA" id="ARBA00023242"/>
    </source>
</evidence>
<dbReference type="PROSITE" id="PS00299">
    <property type="entry name" value="UBIQUITIN_1"/>
    <property type="match status" value="4"/>
</dbReference>
<feature type="compositionally biased region" description="Basic residues" evidence="10">
    <location>
        <begin position="1066"/>
        <end position="1075"/>
    </location>
</feature>
<dbReference type="CDD" id="cd16457">
    <property type="entry name" value="RING-H2_BRAP2"/>
    <property type="match status" value="1"/>
</dbReference>
<evidence type="ECO:0000256" key="9">
    <source>
        <dbReference type="SAM" id="Coils"/>
    </source>
</evidence>
<dbReference type="PROSITE" id="PS50053">
    <property type="entry name" value="UBIQUITIN_2"/>
    <property type="match status" value="4"/>
</dbReference>
<evidence type="ECO:0000256" key="10">
    <source>
        <dbReference type="SAM" id="MobiDB-lite"/>
    </source>
</evidence>
<dbReference type="EMBL" id="MU853843">
    <property type="protein sequence ID" value="KAK3937849.1"/>
    <property type="molecule type" value="Genomic_DNA"/>
</dbReference>
<dbReference type="AlphaFoldDB" id="A0AAN6S298"/>
<dbReference type="PROSITE" id="PS50271">
    <property type="entry name" value="ZF_UBP"/>
    <property type="match status" value="1"/>
</dbReference>
<gene>
    <name evidence="14" type="ORF">QBC46DRAFT_365891</name>
</gene>
<dbReference type="Proteomes" id="UP001303473">
    <property type="component" value="Unassembled WGS sequence"/>
</dbReference>
<dbReference type="PRINTS" id="PR00348">
    <property type="entry name" value="UBIQUITIN"/>
</dbReference>
<dbReference type="InterPro" id="IPR047243">
    <property type="entry name" value="RING-H2_BRAP2"/>
</dbReference>
<dbReference type="InterPro" id="IPR001607">
    <property type="entry name" value="Znf_UBP"/>
</dbReference>
<feature type="compositionally biased region" description="Acidic residues" evidence="10">
    <location>
        <begin position="867"/>
        <end position="880"/>
    </location>
</feature>
<protein>
    <submittedName>
        <fullName evidence="14">Polyubiquitin protein</fullName>
    </submittedName>
</protein>
<feature type="domain" description="Ubiquitin-like" evidence="11">
    <location>
        <begin position="229"/>
        <end position="304"/>
    </location>
</feature>
<feature type="domain" description="RING-type" evidence="12">
    <location>
        <begin position="702"/>
        <end position="741"/>
    </location>
</feature>
<dbReference type="SUPFAM" id="SSF54236">
    <property type="entry name" value="Ubiquitin-like"/>
    <property type="match status" value="4"/>
</dbReference>
<evidence type="ECO:0000256" key="4">
    <source>
        <dbReference type="ARBA" id="ARBA00022490"/>
    </source>
</evidence>
<feature type="domain" description="Ubiquitin-like" evidence="11">
    <location>
        <begin position="1"/>
        <end position="76"/>
    </location>
</feature>
<dbReference type="SMART" id="SM00290">
    <property type="entry name" value="ZnF_UBP"/>
    <property type="match status" value="1"/>
</dbReference>
<dbReference type="InterPro" id="IPR019956">
    <property type="entry name" value="Ubiquitin_dom"/>
</dbReference>
<feature type="region of interest" description="Disordered" evidence="10">
    <location>
        <begin position="402"/>
        <end position="471"/>
    </location>
</feature>
<dbReference type="PANTHER" id="PTHR10666">
    <property type="entry name" value="UBIQUITIN"/>
    <property type="match status" value="1"/>
</dbReference>
<keyword evidence="8" id="KW-0863">Zinc-finger</keyword>
<proteinExistence type="inferred from homology"/>
<feature type="region of interest" description="Disordered" evidence="10">
    <location>
        <begin position="1043"/>
        <end position="1075"/>
    </location>
</feature>
<dbReference type="Pfam" id="PF13639">
    <property type="entry name" value="zf-RING_2"/>
    <property type="match status" value="1"/>
</dbReference>
<dbReference type="InterPro" id="IPR011422">
    <property type="entry name" value="BRAP2/ETP1_RRM"/>
</dbReference>
<keyword evidence="9" id="KW-0175">Coiled coil</keyword>
<keyword evidence="7" id="KW-0539">Nucleus</keyword>
<dbReference type="CDD" id="cd01803">
    <property type="entry name" value="Ubl_ubiquitin"/>
    <property type="match status" value="4"/>
</dbReference>
<dbReference type="PROSITE" id="PS50089">
    <property type="entry name" value="ZF_RING_2"/>
    <property type="match status" value="1"/>
</dbReference>
<feature type="region of interest" description="Disordered" evidence="10">
    <location>
        <begin position="352"/>
        <end position="385"/>
    </location>
</feature>
<feature type="compositionally biased region" description="Basic and acidic residues" evidence="10">
    <location>
        <begin position="436"/>
        <end position="453"/>
    </location>
</feature>
<evidence type="ECO:0000256" key="8">
    <source>
        <dbReference type="PROSITE-ProRule" id="PRU00502"/>
    </source>
</evidence>
<keyword evidence="8" id="KW-0479">Metal-binding</keyword>
<dbReference type="Pfam" id="PF07576">
    <property type="entry name" value="BRAP2"/>
    <property type="match status" value="1"/>
</dbReference>
<comment type="caution">
    <text evidence="14">The sequence shown here is derived from an EMBL/GenBank/DDBJ whole genome shotgun (WGS) entry which is preliminary data.</text>
</comment>
<feature type="region of interest" description="Disordered" evidence="10">
    <location>
        <begin position="669"/>
        <end position="694"/>
    </location>
</feature>
<keyword evidence="6" id="KW-0832">Ubl conjugation</keyword>
<feature type="compositionally biased region" description="Polar residues" evidence="10">
    <location>
        <begin position="669"/>
        <end position="687"/>
    </location>
</feature>
<feature type="domain" description="UBP-type" evidence="13">
    <location>
        <begin position="735"/>
        <end position="846"/>
    </location>
</feature>
<dbReference type="SUPFAM" id="SSF57850">
    <property type="entry name" value="RING/U-box"/>
    <property type="match status" value="2"/>
</dbReference>
<dbReference type="InterPro" id="IPR001841">
    <property type="entry name" value="Znf_RING"/>
</dbReference>
<evidence type="ECO:0000259" key="13">
    <source>
        <dbReference type="PROSITE" id="PS50271"/>
    </source>
</evidence>
<evidence type="ECO:0000259" key="12">
    <source>
        <dbReference type="PROSITE" id="PS50089"/>
    </source>
</evidence>
<organism evidence="14 15">
    <name type="scientific">Diplogelasinospora grovesii</name>
    <dbReference type="NCBI Taxonomy" id="303347"/>
    <lineage>
        <taxon>Eukaryota</taxon>
        <taxon>Fungi</taxon>
        <taxon>Dikarya</taxon>
        <taxon>Ascomycota</taxon>
        <taxon>Pezizomycotina</taxon>
        <taxon>Sordariomycetes</taxon>
        <taxon>Sordariomycetidae</taxon>
        <taxon>Sordariales</taxon>
        <taxon>Diplogelasinosporaceae</taxon>
        <taxon>Diplogelasinospora</taxon>
    </lineage>
</organism>
<dbReference type="Gene3D" id="3.30.40.10">
    <property type="entry name" value="Zinc/RING finger domain, C3HC4 (zinc finger)"/>
    <property type="match status" value="2"/>
</dbReference>
<feature type="compositionally biased region" description="Polar residues" evidence="10">
    <location>
        <begin position="372"/>
        <end position="385"/>
    </location>
</feature>
<dbReference type="GO" id="GO:0005737">
    <property type="term" value="C:cytoplasm"/>
    <property type="evidence" value="ECO:0007669"/>
    <property type="project" value="UniProtKB-SubCell"/>
</dbReference>
<dbReference type="GO" id="GO:0005634">
    <property type="term" value="C:nucleus"/>
    <property type="evidence" value="ECO:0007669"/>
    <property type="project" value="UniProtKB-SubCell"/>
</dbReference>
<dbReference type="SMART" id="SM00184">
    <property type="entry name" value="RING"/>
    <property type="match status" value="1"/>
</dbReference>
<dbReference type="FunFam" id="3.10.20.90:FF:000004">
    <property type="entry name" value="Polyubiquitin Ubiquitin"/>
    <property type="match status" value="4"/>
</dbReference>
<dbReference type="InterPro" id="IPR029071">
    <property type="entry name" value="Ubiquitin-like_domsf"/>
</dbReference>
<dbReference type="Pfam" id="PF02148">
    <property type="entry name" value="zf-UBP"/>
    <property type="match status" value="1"/>
</dbReference>
<dbReference type="Gene3D" id="3.10.20.90">
    <property type="entry name" value="Phosphatidylinositol 3-kinase Catalytic Subunit, Chain A, domain 1"/>
    <property type="match status" value="4"/>
</dbReference>
<evidence type="ECO:0000256" key="6">
    <source>
        <dbReference type="ARBA" id="ARBA00022843"/>
    </source>
</evidence>
<keyword evidence="4" id="KW-0963">Cytoplasm</keyword>
<dbReference type="GO" id="GO:0008270">
    <property type="term" value="F:zinc ion binding"/>
    <property type="evidence" value="ECO:0007669"/>
    <property type="project" value="UniProtKB-KW"/>
</dbReference>